<dbReference type="GO" id="GO:0140359">
    <property type="term" value="F:ABC-type transporter activity"/>
    <property type="evidence" value="ECO:0007669"/>
    <property type="project" value="InterPro"/>
</dbReference>
<dbReference type="GO" id="GO:0015098">
    <property type="term" value="F:molybdate ion transmembrane transporter activity"/>
    <property type="evidence" value="ECO:0007669"/>
    <property type="project" value="InterPro"/>
</dbReference>
<dbReference type="PROSITE" id="PS51866">
    <property type="entry name" value="MOP"/>
    <property type="match status" value="1"/>
</dbReference>
<evidence type="ECO:0000313" key="12">
    <source>
        <dbReference type="EMBL" id="RAU22787.1"/>
    </source>
</evidence>
<keyword evidence="8" id="KW-0472">Membrane</keyword>
<gene>
    <name evidence="12" type="primary">modC</name>
    <name evidence="12" type="ORF">CU669_05190</name>
</gene>
<evidence type="ECO:0000256" key="5">
    <source>
        <dbReference type="ARBA" id="ARBA00022741"/>
    </source>
</evidence>
<dbReference type="EMBL" id="PGTO01000003">
    <property type="protein sequence ID" value="RAU22787.1"/>
    <property type="molecule type" value="Genomic_DNA"/>
</dbReference>
<name>A0A364P0V2_9PROT</name>
<accession>A0A364P0V2</accession>
<dbReference type="InterPro" id="IPR005116">
    <property type="entry name" value="Transp-assoc_OB_typ1"/>
</dbReference>
<evidence type="ECO:0000256" key="8">
    <source>
        <dbReference type="ARBA" id="ARBA00023136"/>
    </source>
</evidence>
<evidence type="ECO:0000256" key="7">
    <source>
        <dbReference type="ARBA" id="ARBA00022967"/>
    </source>
</evidence>
<reference evidence="12 13" key="1">
    <citation type="submission" date="2017-11" db="EMBL/GenBank/DDBJ databases">
        <title>Draft genome sequence of magnetotactic bacterium Magnetospirillum kuznetsovii LBB-42.</title>
        <authorList>
            <person name="Grouzdev D.S."/>
            <person name="Rysina M.S."/>
            <person name="Baslerov R.V."/>
            <person name="Koziaeva V."/>
        </authorList>
    </citation>
    <scope>NUCLEOTIDE SEQUENCE [LARGE SCALE GENOMIC DNA]</scope>
    <source>
        <strain evidence="12 13">LBB-42</strain>
    </source>
</reference>
<evidence type="ECO:0000256" key="6">
    <source>
        <dbReference type="ARBA" id="ARBA00022840"/>
    </source>
</evidence>
<organism evidence="12 13">
    <name type="scientific">Paramagnetospirillum kuznetsovii</name>
    <dbReference type="NCBI Taxonomy" id="2053833"/>
    <lineage>
        <taxon>Bacteria</taxon>
        <taxon>Pseudomonadati</taxon>
        <taxon>Pseudomonadota</taxon>
        <taxon>Alphaproteobacteria</taxon>
        <taxon>Rhodospirillales</taxon>
        <taxon>Magnetospirillaceae</taxon>
        <taxon>Paramagnetospirillum</taxon>
    </lineage>
</organism>
<keyword evidence="7" id="KW-1278">Translocase</keyword>
<dbReference type="NCBIfam" id="TIGR02142">
    <property type="entry name" value="modC_ABC"/>
    <property type="match status" value="1"/>
</dbReference>
<dbReference type="OrthoDB" id="9802264at2"/>
<dbReference type="Proteomes" id="UP000251075">
    <property type="component" value="Unassembled WGS sequence"/>
</dbReference>
<dbReference type="InterPro" id="IPR027417">
    <property type="entry name" value="P-loop_NTPase"/>
</dbReference>
<dbReference type="InterPro" id="IPR008995">
    <property type="entry name" value="Mo/tungstate-bd_C_term_dom"/>
</dbReference>
<keyword evidence="3 9" id="KW-0500">Molybdenum</keyword>
<dbReference type="InterPro" id="IPR017871">
    <property type="entry name" value="ABC_transporter-like_CS"/>
</dbReference>
<feature type="domain" description="ABC transporter" evidence="10">
    <location>
        <begin position="1"/>
        <end position="232"/>
    </location>
</feature>
<evidence type="ECO:0000259" key="11">
    <source>
        <dbReference type="PROSITE" id="PS51866"/>
    </source>
</evidence>
<keyword evidence="4" id="KW-0997">Cell inner membrane</keyword>
<evidence type="ECO:0000313" key="13">
    <source>
        <dbReference type="Proteomes" id="UP000251075"/>
    </source>
</evidence>
<keyword evidence="6 12" id="KW-0067">ATP-binding</keyword>
<dbReference type="PROSITE" id="PS50893">
    <property type="entry name" value="ABC_TRANSPORTER_2"/>
    <property type="match status" value="1"/>
</dbReference>
<keyword evidence="1" id="KW-0813">Transport</keyword>
<feature type="domain" description="Mop" evidence="11">
    <location>
        <begin position="292"/>
        <end position="358"/>
    </location>
</feature>
<dbReference type="InterPro" id="IPR003439">
    <property type="entry name" value="ABC_transporter-like_ATP-bd"/>
</dbReference>
<proteinExistence type="predicted"/>
<evidence type="ECO:0000256" key="2">
    <source>
        <dbReference type="ARBA" id="ARBA00022475"/>
    </source>
</evidence>
<dbReference type="PROSITE" id="PS00211">
    <property type="entry name" value="ABC_TRANSPORTER_1"/>
    <property type="match status" value="1"/>
</dbReference>
<dbReference type="InterPro" id="IPR050334">
    <property type="entry name" value="Molybdenum_import_ModC"/>
</dbReference>
<dbReference type="Gene3D" id="3.40.50.300">
    <property type="entry name" value="P-loop containing nucleotide triphosphate hydrolases"/>
    <property type="match status" value="1"/>
</dbReference>
<evidence type="ECO:0000256" key="3">
    <source>
        <dbReference type="ARBA" id="ARBA00022505"/>
    </source>
</evidence>
<comment type="caution">
    <text evidence="12">The sequence shown here is derived from an EMBL/GenBank/DDBJ whole genome shotgun (WGS) entry which is preliminary data.</text>
</comment>
<sequence length="369" mass="39452">MLSLSLRRRQGDFHMDVAFEAGSGITALYGRSGSGKTSVVNMVAGLSRPDSGRIVVDGKVLFDRDAGIDLPPEKRRLGYVFQEHRLFPHLSVEGNLVFGRNRVPPKDRRIDFDQVVEVLGIGHLLDRRPALLSGGEKQRVAIGRALLASPQILLMDEPLASLDGARKAELLPFIAALAQKFKLPILYVSHAMDEVLRLADTLVLMDGGRAAAVGPLEQLMSDPALRPLTGRYEAGAVIAATVASHDSAYGVTRLSFAGGTLVVSQAEMPVGAQVRVRIHARDIAIAIDPPERVSIRNVLPAVVTSVTAADSFLVDVVLSAGGAQLWGQITALAQAQLGLKPGMRVHALIKALTIARGDVAGRDRGSRQE</sequence>
<dbReference type="SUPFAM" id="SSF50331">
    <property type="entry name" value="MOP-like"/>
    <property type="match status" value="1"/>
</dbReference>
<dbReference type="SMART" id="SM00382">
    <property type="entry name" value="AAA"/>
    <property type="match status" value="1"/>
</dbReference>
<dbReference type="InterPro" id="IPR004606">
    <property type="entry name" value="Mop_domain"/>
</dbReference>
<evidence type="ECO:0000256" key="9">
    <source>
        <dbReference type="PROSITE-ProRule" id="PRU01213"/>
    </source>
</evidence>
<dbReference type="Gene3D" id="2.40.50.100">
    <property type="match status" value="1"/>
</dbReference>
<dbReference type="GO" id="GO:0016020">
    <property type="term" value="C:membrane"/>
    <property type="evidence" value="ECO:0007669"/>
    <property type="project" value="InterPro"/>
</dbReference>
<keyword evidence="5" id="KW-0547">Nucleotide-binding</keyword>
<dbReference type="InterPro" id="IPR011868">
    <property type="entry name" value="ModC_ABC_ATP-bd"/>
</dbReference>
<dbReference type="InterPro" id="IPR003593">
    <property type="entry name" value="AAA+_ATPase"/>
</dbReference>
<dbReference type="AlphaFoldDB" id="A0A364P0V2"/>
<keyword evidence="13" id="KW-1185">Reference proteome</keyword>
<evidence type="ECO:0000256" key="1">
    <source>
        <dbReference type="ARBA" id="ARBA00022448"/>
    </source>
</evidence>
<protein>
    <submittedName>
        <fullName evidence="12">Molybdenum ABC transporter ATP-binding protein</fullName>
    </submittedName>
</protein>
<evidence type="ECO:0000256" key="4">
    <source>
        <dbReference type="ARBA" id="ARBA00022519"/>
    </source>
</evidence>
<keyword evidence="2" id="KW-1003">Cell membrane</keyword>
<dbReference type="GO" id="GO:0016887">
    <property type="term" value="F:ATP hydrolysis activity"/>
    <property type="evidence" value="ECO:0007669"/>
    <property type="project" value="InterPro"/>
</dbReference>
<dbReference type="RefSeq" id="WP_112142770.1">
    <property type="nucleotide sequence ID" value="NZ_PGTO01000003.1"/>
</dbReference>
<dbReference type="Pfam" id="PF00005">
    <property type="entry name" value="ABC_tran"/>
    <property type="match status" value="1"/>
</dbReference>
<dbReference type="SUPFAM" id="SSF52540">
    <property type="entry name" value="P-loop containing nucleoside triphosphate hydrolases"/>
    <property type="match status" value="1"/>
</dbReference>
<dbReference type="PANTHER" id="PTHR43514">
    <property type="entry name" value="ABC TRANSPORTER I FAMILY MEMBER 10"/>
    <property type="match status" value="1"/>
</dbReference>
<dbReference type="PANTHER" id="PTHR43514:SF4">
    <property type="entry name" value="ABC TRANSPORTER I FAMILY MEMBER 10"/>
    <property type="match status" value="1"/>
</dbReference>
<evidence type="ECO:0000259" key="10">
    <source>
        <dbReference type="PROSITE" id="PS50893"/>
    </source>
</evidence>
<dbReference type="Pfam" id="PF03459">
    <property type="entry name" value="TOBE"/>
    <property type="match status" value="1"/>
</dbReference>
<dbReference type="GO" id="GO:0005524">
    <property type="term" value="F:ATP binding"/>
    <property type="evidence" value="ECO:0007669"/>
    <property type="project" value="UniProtKB-KW"/>
</dbReference>